<dbReference type="AlphaFoldDB" id="A0A6J8CY05"/>
<dbReference type="InterPro" id="IPR013783">
    <property type="entry name" value="Ig-like_fold"/>
</dbReference>
<dbReference type="InterPro" id="IPR050958">
    <property type="entry name" value="Cell_Adh-Cytoskel_Orgn"/>
</dbReference>
<feature type="domain" description="Ig-like" evidence="2">
    <location>
        <begin position="504"/>
        <end position="598"/>
    </location>
</feature>
<dbReference type="CDD" id="cd00096">
    <property type="entry name" value="Ig"/>
    <property type="match status" value="3"/>
</dbReference>
<dbReference type="PANTHER" id="PTHR45080">
    <property type="entry name" value="CONTACTIN 5"/>
    <property type="match status" value="1"/>
</dbReference>
<evidence type="ECO:0000313" key="4">
    <source>
        <dbReference type="Proteomes" id="UP000507470"/>
    </source>
</evidence>
<feature type="compositionally biased region" description="Polar residues" evidence="1">
    <location>
        <begin position="697"/>
        <end position="708"/>
    </location>
</feature>
<dbReference type="Proteomes" id="UP000507470">
    <property type="component" value="Unassembled WGS sequence"/>
</dbReference>
<feature type="domain" description="Ig-like" evidence="2">
    <location>
        <begin position="5"/>
        <end position="98"/>
    </location>
</feature>
<evidence type="ECO:0000313" key="3">
    <source>
        <dbReference type="EMBL" id="CAC5400436.1"/>
    </source>
</evidence>
<dbReference type="InterPro" id="IPR003598">
    <property type="entry name" value="Ig_sub2"/>
</dbReference>
<dbReference type="OrthoDB" id="6150053at2759"/>
<proteinExistence type="predicted"/>
<dbReference type="GO" id="GO:0005886">
    <property type="term" value="C:plasma membrane"/>
    <property type="evidence" value="ECO:0007669"/>
    <property type="project" value="TreeGrafter"/>
</dbReference>
<dbReference type="InterPro" id="IPR036179">
    <property type="entry name" value="Ig-like_dom_sf"/>
</dbReference>
<dbReference type="EMBL" id="CACVKT020006203">
    <property type="protein sequence ID" value="CAC5400436.1"/>
    <property type="molecule type" value="Genomic_DNA"/>
</dbReference>
<dbReference type="SMART" id="SM00409">
    <property type="entry name" value="IG"/>
    <property type="match status" value="6"/>
</dbReference>
<dbReference type="SUPFAM" id="SSF48726">
    <property type="entry name" value="Immunoglobulin"/>
    <property type="match status" value="6"/>
</dbReference>
<dbReference type="SMART" id="SM00408">
    <property type="entry name" value="IGc2"/>
    <property type="match status" value="6"/>
</dbReference>
<accession>A0A6J8CY05</accession>
<dbReference type="InterPro" id="IPR003599">
    <property type="entry name" value="Ig_sub"/>
</dbReference>
<feature type="domain" description="Ig-like" evidence="2">
    <location>
        <begin position="304"/>
        <end position="400"/>
    </location>
</feature>
<feature type="compositionally biased region" description="Basic and acidic residues" evidence="1">
    <location>
        <begin position="683"/>
        <end position="696"/>
    </location>
</feature>
<feature type="domain" description="Ig-like" evidence="2">
    <location>
        <begin position="204"/>
        <end position="298"/>
    </location>
</feature>
<reference evidence="3 4" key="1">
    <citation type="submission" date="2020-06" db="EMBL/GenBank/DDBJ databases">
        <authorList>
            <person name="Li R."/>
            <person name="Bekaert M."/>
        </authorList>
    </citation>
    <scope>NUCLEOTIDE SEQUENCE [LARGE SCALE GENOMIC DNA]</scope>
    <source>
        <strain evidence="4">wild</strain>
    </source>
</reference>
<feature type="compositionally biased region" description="Polar residues" evidence="1">
    <location>
        <begin position="622"/>
        <end position="647"/>
    </location>
</feature>
<sequence>MTYVPTVAINSGFVVDYGQSFTLNCSINASSQVTKLYWEKESNGIITKLEAGLAGTKGMSLDNPSLTITFASMRDSGSYTCIASNSVGTSKSKAANITVHGGLPVIKTLKTNYTVVFGSSITMVCNVTAFPKLMHVNWRLNNSGIMRIINEGAVGTDGISPHNPSLTVRSTSFADAGVYHCSATNIAGTERSDAIHLSVIGGTPMVEIPKANHSVDYGEEITIECKSSAIPTADEIVWEKTVNGIQSLINNRNPGVRGSIIDNPSLTILNATLTDSGDYTCLAKNKVGIGKSQKTSLTVHGAIPAVLIGAPIYSVIYGSKISLHCDVNAEPEHTLVYWERNNNGFITTINFQAIGTTGITLNSPSLTLEFPTFADQGTYTCIAANAIGIGQSKPTTLAVSGDVPIVTLRKPHYIANYGDTLTLGCEVTSAPTHTAIYWQKISGGSASNITAEFPGVSGVDLNNPSLTVQFVTTTDAGLYRCFAVNAIGIGKSKECIVSIIADIPFTVIEKSSYTAFIGLSIEIKCTVKSIPRHTYVYWSQKRNDKSTNIIPGTVGFEGSTADNPSLVIPSVNLFMSGDYRCIAINEVGTGISLPATLIAKIITFISLFKMNQVAVDDNNNKPTDFSTTDSESSWQTETVTSEVSSKPFSREIGGHETSQVVTHDPVRNTTPTTKISTEVITETTDKGTKENTDMDKNNSGLSQGESMY</sequence>
<protein>
    <submittedName>
        <fullName evidence="3">HMCN</fullName>
    </submittedName>
</protein>
<dbReference type="PANTHER" id="PTHR45080:SF34">
    <property type="entry name" value="MYOSIN LIGHT CHAIN KINASE, SMOOTH MUSCLE-LIKE"/>
    <property type="match status" value="1"/>
</dbReference>
<dbReference type="GO" id="GO:0007156">
    <property type="term" value="P:homophilic cell adhesion via plasma membrane adhesion molecules"/>
    <property type="evidence" value="ECO:0007669"/>
    <property type="project" value="TreeGrafter"/>
</dbReference>
<name>A0A6J8CY05_MYTCO</name>
<organism evidence="3 4">
    <name type="scientific">Mytilus coruscus</name>
    <name type="common">Sea mussel</name>
    <dbReference type="NCBI Taxonomy" id="42192"/>
    <lineage>
        <taxon>Eukaryota</taxon>
        <taxon>Metazoa</taxon>
        <taxon>Spiralia</taxon>
        <taxon>Lophotrochozoa</taxon>
        <taxon>Mollusca</taxon>
        <taxon>Bivalvia</taxon>
        <taxon>Autobranchia</taxon>
        <taxon>Pteriomorphia</taxon>
        <taxon>Mytilida</taxon>
        <taxon>Mytiloidea</taxon>
        <taxon>Mytilidae</taxon>
        <taxon>Mytilinae</taxon>
        <taxon>Mytilus</taxon>
    </lineage>
</organism>
<evidence type="ECO:0000256" key="1">
    <source>
        <dbReference type="SAM" id="MobiDB-lite"/>
    </source>
</evidence>
<dbReference type="Pfam" id="PF13927">
    <property type="entry name" value="Ig_3"/>
    <property type="match status" value="5"/>
</dbReference>
<feature type="region of interest" description="Disordered" evidence="1">
    <location>
        <begin position="622"/>
        <end position="708"/>
    </location>
</feature>
<dbReference type="InterPro" id="IPR007110">
    <property type="entry name" value="Ig-like_dom"/>
</dbReference>
<feature type="compositionally biased region" description="Polar residues" evidence="1">
    <location>
        <begin position="656"/>
        <end position="682"/>
    </location>
</feature>
<keyword evidence="4" id="KW-1185">Reference proteome</keyword>
<feature type="domain" description="Ig-like" evidence="2">
    <location>
        <begin position="404"/>
        <end position="498"/>
    </location>
</feature>
<evidence type="ECO:0000259" key="2">
    <source>
        <dbReference type="PROSITE" id="PS50835"/>
    </source>
</evidence>
<dbReference type="PROSITE" id="PS50835">
    <property type="entry name" value="IG_LIKE"/>
    <property type="match status" value="6"/>
</dbReference>
<feature type="domain" description="Ig-like" evidence="2">
    <location>
        <begin position="104"/>
        <end position="198"/>
    </location>
</feature>
<gene>
    <name evidence="3" type="ORF">MCOR_34617</name>
</gene>
<dbReference type="Gene3D" id="2.60.40.10">
    <property type="entry name" value="Immunoglobulins"/>
    <property type="match status" value="6"/>
</dbReference>